<proteinExistence type="inferred from homology"/>
<accession>A0A835YZE0</accession>
<evidence type="ECO:0000259" key="11">
    <source>
        <dbReference type="Pfam" id="PF01217"/>
    </source>
</evidence>
<evidence type="ECO:0000256" key="8">
    <source>
        <dbReference type="ARBA" id="ARBA00023136"/>
    </source>
</evidence>
<dbReference type="InterPro" id="IPR016635">
    <property type="entry name" value="AP_complex_ssu"/>
</dbReference>
<evidence type="ECO:0000256" key="10">
    <source>
        <dbReference type="PIRNR" id="PIRNR015588"/>
    </source>
</evidence>
<dbReference type="GO" id="GO:0006886">
    <property type="term" value="P:intracellular protein transport"/>
    <property type="evidence" value="ECO:0007669"/>
    <property type="project" value="UniProtKB-UniRule"/>
</dbReference>
<evidence type="ECO:0000256" key="2">
    <source>
        <dbReference type="ARBA" id="ARBA00004277"/>
    </source>
</evidence>
<evidence type="ECO:0000256" key="7">
    <source>
        <dbReference type="ARBA" id="ARBA00022927"/>
    </source>
</evidence>
<dbReference type="InterPro" id="IPR027156">
    <property type="entry name" value="APS2"/>
</dbReference>
<gene>
    <name evidence="12" type="ORF">JKP88DRAFT_223854</name>
</gene>
<feature type="domain" description="AP complex mu/sigma subunit" evidence="11">
    <location>
        <begin position="1"/>
        <end position="142"/>
    </location>
</feature>
<comment type="caution">
    <text evidence="12">The sequence shown here is derived from an EMBL/GenBank/DDBJ whole genome shotgun (WGS) entry which is preliminary data.</text>
</comment>
<comment type="subcellular location">
    <subcellularLocation>
        <location evidence="1">Cell membrane</location>
    </subcellularLocation>
    <subcellularLocation>
        <location evidence="2">Membrane</location>
        <location evidence="2">Coated pit</location>
        <topology evidence="2">Peripheral membrane protein</topology>
        <orientation evidence="2">Cytoplasmic side</orientation>
    </subcellularLocation>
</comment>
<dbReference type="GO" id="GO:0072583">
    <property type="term" value="P:clathrin-dependent endocytosis"/>
    <property type="evidence" value="ECO:0007669"/>
    <property type="project" value="InterPro"/>
</dbReference>
<dbReference type="InterPro" id="IPR011012">
    <property type="entry name" value="Longin-like_dom_sf"/>
</dbReference>
<dbReference type="GO" id="GO:0035615">
    <property type="term" value="F:clathrin adaptor activity"/>
    <property type="evidence" value="ECO:0007669"/>
    <property type="project" value="InterPro"/>
</dbReference>
<evidence type="ECO:0000256" key="4">
    <source>
        <dbReference type="ARBA" id="ARBA00022448"/>
    </source>
</evidence>
<keyword evidence="6" id="KW-0254">Endocytosis</keyword>
<dbReference type="EMBL" id="JAFCMP010000434">
    <property type="protein sequence ID" value="KAG5179959.1"/>
    <property type="molecule type" value="Genomic_DNA"/>
</dbReference>
<evidence type="ECO:0000313" key="12">
    <source>
        <dbReference type="EMBL" id="KAG5179959.1"/>
    </source>
</evidence>
<dbReference type="CDD" id="cd14833">
    <property type="entry name" value="AP2_sigma"/>
    <property type="match status" value="1"/>
</dbReference>
<dbReference type="Gene3D" id="3.30.450.60">
    <property type="match status" value="1"/>
</dbReference>
<dbReference type="PIRSF" id="PIRSF015588">
    <property type="entry name" value="AP_complex_sigma"/>
    <property type="match status" value="1"/>
</dbReference>
<protein>
    <recommendedName>
        <fullName evidence="10">AP complex subunit sigma</fullName>
    </recommendedName>
</protein>
<name>A0A835YZE0_9STRA</name>
<evidence type="ECO:0000256" key="1">
    <source>
        <dbReference type="ARBA" id="ARBA00004236"/>
    </source>
</evidence>
<keyword evidence="4 10" id="KW-0813">Transport</keyword>
<evidence type="ECO:0000313" key="13">
    <source>
        <dbReference type="Proteomes" id="UP000664859"/>
    </source>
</evidence>
<dbReference type="AlphaFoldDB" id="A0A835YZE0"/>
<dbReference type="Pfam" id="PF01217">
    <property type="entry name" value="Clat_adaptor_s"/>
    <property type="match status" value="1"/>
</dbReference>
<dbReference type="OrthoDB" id="371463at2759"/>
<evidence type="ECO:0000256" key="9">
    <source>
        <dbReference type="ARBA" id="ARBA00023176"/>
    </source>
</evidence>
<dbReference type="Proteomes" id="UP000664859">
    <property type="component" value="Unassembled WGS sequence"/>
</dbReference>
<keyword evidence="8 10" id="KW-0472">Membrane</keyword>
<keyword evidence="13" id="KW-1185">Reference proteome</keyword>
<comment type="similarity">
    <text evidence="3 10">Belongs to the adaptor complexes small subunit family.</text>
</comment>
<keyword evidence="5" id="KW-1003">Cell membrane</keyword>
<keyword evidence="7 10" id="KW-0653">Protein transport</keyword>
<evidence type="ECO:0000256" key="5">
    <source>
        <dbReference type="ARBA" id="ARBA00022475"/>
    </source>
</evidence>
<evidence type="ECO:0000256" key="6">
    <source>
        <dbReference type="ARBA" id="ARBA00022583"/>
    </source>
</evidence>
<dbReference type="PANTHER" id="PTHR11753">
    <property type="entry name" value="ADAPTOR COMPLEXES SMALL SUBUNIT FAMILY"/>
    <property type="match status" value="1"/>
</dbReference>
<dbReference type="SUPFAM" id="SSF64356">
    <property type="entry name" value="SNARE-like"/>
    <property type="match status" value="1"/>
</dbReference>
<dbReference type="GO" id="GO:0030122">
    <property type="term" value="C:AP-2 adaptor complex"/>
    <property type="evidence" value="ECO:0007669"/>
    <property type="project" value="InterPro"/>
</dbReference>
<evidence type="ECO:0000256" key="3">
    <source>
        <dbReference type="ARBA" id="ARBA00006972"/>
    </source>
</evidence>
<dbReference type="InterPro" id="IPR022775">
    <property type="entry name" value="AP_mu_sigma_su"/>
</dbReference>
<reference evidence="12" key="1">
    <citation type="submission" date="2021-02" db="EMBL/GenBank/DDBJ databases">
        <title>First Annotated Genome of the Yellow-green Alga Tribonema minus.</title>
        <authorList>
            <person name="Mahan K.M."/>
        </authorList>
    </citation>
    <scope>NUCLEOTIDE SEQUENCE</scope>
    <source>
        <strain evidence="12">UTEX B ZZ1240</strain>
    </source>
</reference>
<dbReference type="FunFam" id="3.30.450.60:FF:000004">
    <property type="entry name" value="AP complex subunit sigma"/>
    <property type="match status" value="1"/>
</dbReference>
<keyword evidence="9" id="KW-0168">Coated pit</keyword>
<organism evidence="12 13">
    <name type="scientific">Tribonema minus</name>
    <dbReference type="NCBI Taxonomy" id="303371"/>
    <lineage>
        <taxon>Eukaryota</taxon>
        <taxon>Sar</taxon>
        <taxon>Stramenopiles</taxon>
        <taxon>Ochrophyta</taxon>
        <taxon>PX clade</taxon>
        <taxon>Xanthophyceae</taxon>
        <taxon>Tribonematales</taxon>
        <taxon>Tribonemataceae</taxon>
        <taxon>Tribonema</taxon>
    </lineage>
</organism>
<sequence length="143" mass="17210">MIRFLLLQNRQGKTRLSKWYIPLYDEQEKNKIENDVHRLVVSRDRKYTNFIEYQSYKIIYRRYAGLFFTLGVDVNDNELLALETVHLFVELLDSYFSNVCELDIVFNFNKVYNILDEFILSGEVQESAKPEILDRVRELEKLE</sequence>